<keyword evidence="1" id="KW-0472">Membrane</keyword>
<keyword evidence="3" id="KW-1185">Reference proteome</keyword>
<accession>A0ABR8VGQ2</accession>
<feature type="transmembrane region" description="Helical" evidence="1">
    <location>
        <begin position="192"/>
        <end position="217"/>
    </location>
</feature>
<name>A0ABR8VGQ2_9BACI</name>
<dbReference type="EMBL" id="JACSPV010000002">
    <property type="protein sequence ID" value="MBD8003776.1"/>
    <property type="molecule type" value="Genomic_DNA"/>
</dbReference>
<dbReference type="Proteomes" id="UP000648182">
    <property type="component" value="Unassembled WGS sequence"/>
</dbReference>
<keyword evidence="1" id="KW-1133">Transmembrane helix</keyword>
<gene>
    <name evidence="2" type="ORF">H9631_01665</name>
</gene>
<keyword evidence="1" id="KW-0812">Transmembrane</keyword>
<comment type="caution">
    <text evidence="2">The sequence shown here is derived from an EMBL/GenBank/DDBJ whole genome shotgun (WGS) entry which is preliminary data.</text>
</comment>
<dbReference type="RefSeq" id="WP_191809521.1">
    <property type="nucleotide sequence ID" value="NZ_JACSPV010000002.1"/>
</dbReference>
<protein>
    <submittedName>
        <fullName evidence="2">Uncharacterized protein</fullName>
    </submittedName>
</protein>
<evidence type="ECO:0000313" key="3">
    <source>
        <dbReference type="Proteomes" id="UP000648182"/>
    </source>
</evidence>
<evidence type="ECO:0000313" key="2">
    <source>
        <dbReference type="EMBL" id="MBD8003776.1"/>
    </source>
</evidence>
<feature type="transmembrane region" description="Helical" evidence="1">
    <location>
        <begin position="117"/>
        <end position="139"/>
    </location>
</feature>
<reference evidence="2 3" key="1">
    <citation type="submission" date="2020-08" db="EMBL/GenBank/DDBJ databases">
        <title>A Genomic Blueprint of the Chicken Gut Microbiome.</title>
        <authorList>
            <person name="Gilroy R."/>
            <person name="Ravi A."/>
            <person name="Getino M."/>
            <person name="Pursley I."/>
            <person name="Horton D.L."/>
            <person name="Alikhan N.-F."/>
            <person name="Baker D."/>
            <person name="Gharbi K."/>
            <person name="Hall N."/>
            <person name="Watson M."/>
            <person name="Adriaenssens E.M."/>
            <person name="Foster-Nyarko E."/>
            <person name="Jarju S."/>
            <person name="Secka A."/>
            <person name="Antonio M."/>
            <person name="Oren A."/>
            <person name="Chaudhuri R."/>
            <person name="La Ragione R.M."/>
            <person name="Hildebrand F."/>
            <person name="Pallen M.J."/>
        </authorList>
    </citation>
    <scope>NUCLEOTIDE SEQUENCE [LARGE SCALE GENOMIC DNA]</scope>
    <source>
        <strain evidence="2 3">Sa1BUA2</strain>
    </source>
</reference>
<evidence type="ECO:0000256" key="1">
    <source>
        <dbReference type="SAM" id="Phobius"/>
    </source>
</evidence>
<organism evidence="2 3">
    <name type="scientific">Bacillus norwichensis</name>
    <dbReference type="NCBI Taxonomy" id="2762217"/>
    <lineage>
        <taxon>Bacteria</taxon>
        <taxon>Bacillati</taxon>
        <taxon>Bacillota</taxon>
        <taxon>Bacilli</taxon>
        <taxon>Bacillales</taxon>
        <taxon>Bacillaceae</taxon>
        <taxon>Bacillus</taxon>
    </lineage>
</organism>
<sequence length="220" mass="25723">MHINKIFEAFSEFQAILSQVGENAIINETLDVTEIKIEKNISLHLLKELSADSDMFEVLCNPFSDGCDDIIHYLEQGTTDISEIESISILLEKNTAFEEMGNLNCLFFDIYRSLGDLTISFFSILILVFLLFSFIYYYLMSNSSKKRFQITEKQFLYFINEISLMQKEEIDELKQTYLEEPYHELCNTLNKLLWLLVIINVLLFISFLVFACIKGYFCFC</sequence>
<proteinExistence type="predicted"/>